<keyword evidence="2" id="KW-0813">Transport</keyword>
<feature type="transmembrane region" description="Helical" evidence="9">
    <location>
        <begin position="257"/>
        <end position="275"/>
    </location>
</feature>
<evidence type="ECO:0000256" key="4">
    <source>
        <dbReference type="ARBA" id="ARBA00022597"/>
    </source>
</evidence>
<dbReference type="Proteomes" id="UP000663069">
    <property type="component" value="Chromosome"/>
</dbReference>
<keyword evidence="7 9" id="KW-1133">Transmembrane helix</keyword>
<dbReference type="NCBIfam" id="TIGR00828">
    <property type="entry name" value="EIID-AGA"/>
    <property type="match status" value="1"/>
</dbReference>
<evidence type="ECO:0000256" key="7">
    <source>
        <dbReference type="ARBA" id="ARBA00022989"/>
    </source>
</evidence>
<organism evidence="10 11">
    <name type="scientific">Rodentibacter haemolyticus</name>
    <dbReference type="NCBI Taxonomy" id="2778911"/>
    <lineage>
        <taxon>Bacteria</taxon>
        <taxon>Pseudomonadati</taxon>
        <taxon>Pseudomonadota</taxon>
        <taxon>Gammaproteobacteria</taxon>
        <taxon>Pasteurellales</taxon>
        <taxon>Pasteurellaceae</taxon>
        <taxon>Rodentibacter</taxon>
    </lineage>
</organism>
<dbReference type="EMBL" id="CP063056">
    <property type="protein sequence ID" value="QPB43243.1"/>
    <property type="molecule type" value="Genomic_DNA"/>
</dbReference>
<keyword evidence="6 9" id="KW-0812">Transmembrane</keyword>
<name>A0ABX6UZ25_9PAST</name>
<evidence type="ECO:0000256" key="5">
    <source>
        <dbReference type="ARBA" id="ARBA00022683"/>
    </source>
</evidence>
<comment type="subcellular location">
    <subcellularLocation>
        <location evidence="1">Cell membrane</location>
        <topology evidence="1">Multi-pass membrane protein</topology>
    </subcellularLocation>
</comment>
<feature type="transmembrane region" description="Helical" evidence="9">
    <location>
        <begin position="189"/>
        <end position="209"/>
    </location>
</feature>
<evidence type="ECO:0000313" key="11">
    <source>
        <dbReference type="Proteomes" id="UP000663069"/>
    </source>
</evidence>
<dbReference type="PROSITE" id="PS51108">
    <property type="entry name" value="PTS_EIID"/>
    <property type="match status" value="1"/>
</dbReference>
<feature type="transmembrane region" description="Helical" evidence="9">
    <location>
        <begin position="229"/>
        <end position="250"/>
    </location>
</feature>
<dbReference type="InterPro" id="IPR050303">
    <property type="entry name" value="GatZ_KbaZ_carbometab"/>
</dbReference>
<keyword evidence="5" id="KW-0598">Phosphotransferase system</keyword>
<accession>A0ABX6UZ25</accession>
<dbReference type="NCBIfam" id="NF008315">
    <property type="entry name" value="PRK11103.1"/>
    <property type="match status" value="1"/>
</dbReference>
<keyword evidence="4" id="KW-0762">Sugar transport</keyword>
<evidence type="ECO:0000256" key="9">
    <source>
        <dbReference type="SAM" id="Phobius"/>
    </source>
</evidence>
<evidence type="ECO:0000256" key="2">
    <source>
        <dbReference type="ARBA" id="ARBA00022448"/>
    </source>
</evidence>
<keyword evidence="11" id="KW-1185">Reference proteome</keyword>
<gene>
    <name evidence="10" type="primary">manZ</name>
    <name evidence="10" type="ORF">IHV77_03820</name>
</gene>
<dbReference type="InterPro" id="IPR004704">
    <property type="entry name" value="PTS_IID_man"/>
</dbReference>
<evidence type="ECO:0000256" key="6">
    <source>
        <dbReference type="ARBA" id="ARBA00022692"/>
    </source>
</evidence>
<keyword evidence="8 9" id="KW-0472">Membrane</keyword>
<dbReference type="Pfam" id="PF03613">
    <property type="entry name" value="EIID-AGA"/>
    <property type="match status" value="1"/>
</dbReference>
<evidence type="ECO:0000256" key="8">
    <source>
        <dbReference type="ARBA" id="ARBA00023136"/>
    </source>
</evidence>
<feature type="transmembrane region" description="Helical" evidence="9">
    <location>
        <begin position="125"/>
        <end position="152"/>
    </location>
</feature>
<dbReference type="PANTHER" id="PTHR32502">
    <property type="entry name" value="N-ACETYLGALACTOSAMINE PERMEASE II COMPONENT-RELATED"/>
    <property type="match status" value="1"/>
</dbReference>
<dbReference type="RefSeq" id="WP_194812817.1">
    <property type="nucleotide sequence ID" value="NZ_CP063056.1"/>
</dbReference>
<evidence type="ECO:0000313" key="10">
    <source>
        <dbReference type="EMBL" id="QPB43243.1"/>
    </source>
</evidence>
<proteinExistence type="predicted"/>
<dbReference type="PANTHER" id="PTHR32502:SF5">
    <property type="entry name" value="N-ACETYLGALACTOSAMINE PERMEASE IID COMPONENT-RELATED"/>
    <property type="match status" value="1"/>
</dbReference>
<evidence type="ECO:0000256" key="1">
    <source>
        <dbReference type="ARBA" id="ARBA00004651"/>
    </source>
</evidence>
<keyword evidence="3" id="KW-1003">Cell membrane</keyword>
<sequence>MSEQKVTLTKRDILSTYFRSTFLLGSFNFERMQSMGFCVSMIPTIKRLYSQKEDQAAALKRHLEFFNTQPWVGSAIMGVTAAMEQERANGAKDVDDAAISGVKVGLMGPLAGVGDPIFWGTLRPVLAALGAGIALTGNLLGPLLFFILINVIRALTRWYGFKYGYEKGTEIVSDMSGGRLQKITQGASILGLFVMGSLVSKWTTINVPLELTRYKNQVGEEVIVTLQGVLNDLLPGLLALLLTFFCMYLLRKKVNAMVIIFGLFGVGILGYWAGILA</sequence>
<reference evidence="10 11" key="1">
    <citation type="submission" date="2020-10" db="EMBL/GenBank/DDBJ databases">
        <title>Genome Sequencing of Rodentibacter spp. strain DSM111151.</title>
        <authorList>
            <person name="Benga L."/>
            <person name="Lautwein T."/>
        </authorList>
    </citation>
    <scope>NUCLEOTIDE SEQUENCE [LARGE SCALE GENOMIC DNA]</scope>
    <source>
        <strain evidence="10 11">DSM 111151</strain>
    </source>
</reference>
<evidence type="ECO:0000256" key="3">
    <source>
        <dbReference type="ARBA" id="ARBA00022475"/>
    </source>
</evidence>
<protein>
    <submittedName>
        <fullName evidence="10">PTS mannose transporter subunit IID</fullName>
    </submittedName>
</protein>